<feature type="transmembrane region" description="Helical" evidence="11">
    <location>
        <begin position="263"/>
        <end position="283"/>
    </location>
</feature>
<dbReference type="Proteomes" id="UP000249910">
    <property type="component" value="Chromosome"/>
</dbReference>
<reference evidence="14 15" key="1">
    <citation type="submission" date="2017-06" db="EMBL/GenBank/DDBJ databases">
        <title>Complete genome of Francisella halioticida.</title>
        <authorList>
            <person name="Sjodin A."/>
        </authorList>
    </citation>
    <scope>NUCLEOTIDE SEQUENCE [LARGE SCALE GENOMIC DNA]</scope>
    <source>
        <strain evidence="14 15">DSM 23729</strain>
    </source>
</reference>
<protein>
    <submittedName>
        <fullName evidence="14">Sodium:proton antiporter</fullName>
    </submittedName>
</protein>
<feature type="transmembrane region" description="Helical" evidence="11">
    <location>
        <begin position="289"/>
        <end position="311"/>
    </location>
</feature>
<dbReference type="RefSeq" id="WP_088771601.1">
    <property type="nucleotide sequence ID" value="NZ_CP022132.1"/>
</dbReference>
<dbReference type="NCBIfam" id="NF038006">
    <property type="entry name" value="NhaD_1"/>
    <property type="match status" value="1"/>
</dbReference>
<feature type="transmembrane region" description="Helical" evidence="11">
    <location>
        <begin position="341"/>
        <end position="367"/>
    </location>
</feature>
<name>A0ABM6LWL5_9GAMM</name>
<feature type="transmembrane region" description="Helical" evidence="11">
    <location>
        <begin position="456"/>
        <end position="474"/>
    </location>
</feature>
<feature type="transmembrane region" description="Helical" evidence="11">
    <location>
        <begin position="103"/>
        <end position="120"/>
    </location>
</feature>
<proteinExistence type="inferred from homology"/>
<evidence type="ECO:0000256" key="8">
    <source>
        <dbReference type="ARBA" id="ARBA00023136"/>
    </source>
</evidence>
<sequence length="483" mass="52503">MLKKLILSIPIIMLPLLSFASDSESTLSAVSVNATSHPLAIAAIVVFILAYLLVMTEDFTKLNKSKPVIVAAGVIWVLVAIVGESVGANNIVRSNFNHIMTEYGELLLFLLVAMAYINLMEDRNVFAKLKSSLLRAGFGFLGTFWLTGIISFFLSAVADNLTTALVMSTVVISIGKDNKKFVTMACVNVVVAANAGGAFSPFGDITTLMVWQKGVVSFTEFFSIFLPSLVNFLVPAIIMSFFLPKMEAQSIVEDKVELKRGAISVIVLFILTIATAVSFEHILHLPPSLGMMTGFGYVMIYNYFYGLKIAYEEKNPKGHKMPPHAFDIFDKVKDAEWDTLLFFYGILVSVQGLAALGYLGVASQYIYTDMQSIAPSLFSAHTQANTIIGILSAIIDNIPVMFAVLSMNPVMEHAQWLLITLTAGVGGSLLAIGSAAGVAVMGKSKGRYTFMGHLKWTWVIAIGYFASIAVHLLINHDGSKILF</sequence>
<feature type="transmembrane region" description="Helical" evidence="11">
    <location>
        <begin position="417"/>
        <end position="436"/>
    </location>
</feature>
<comment type="subcellular location">
    <subcellularLocation>
        <location evidence="1">Membrane</location>
        <topology evidence="1">Multi-pass membrane protein</topology>
    </subcellularLocation>
</comment>
<dbReference type="EMBL" id="CP022132">
    <property type="protein sequence ID" value="ASG67036.1"/>
    <property type="molecule type" value="Genomic_DNA"/>
</dbReference>
<keyword evidence="4 11" id="KW-0812">Transmembrane</keyword>
<keyword evidence="3" id="KW-0050">Antiport</keyword>
<evidence type="ECO:0000256" key="3">
    <source>
        <dbReference type="ARBA" id="ARBA00022449"/>
    </source>
</evidence>
<evidence type="ECO:0000313" key="15">
    <source>
        <dbReference type="Proteomes" id="UP000249910"/>
    </source>
</evidence>
<evidence type="ECO:0000256" key="9">
    <source>
        <dbReference type="ARBA" id="ARBA00023201"/>
    </source>
</evidence>
<keyword evidence="6" id="KW-0915">Sodium</keyword>
<organism evidence="14 15">
    <name type="scientific">Francisella halioticida</name>
    <dbReference type="NCBI Taxonomy" id="549298"/>
    <lineage>
        <taxon>Bacteria</taxon>
        <taxon>Pseudomonadati</taxon>
        <taxon>Pseudomonadota</taxon>
        <taxon>Gammaproteobacteria</taxon>
        <taxon>Thiotrichales</taxon>
        <taxon>Francisellaceae</taxon>
        <taxon>Francisella</taxon>
    </lineage>
</organism>
<keyword evidence="9" id="KW-0739">Sodium transport</keyword>
<keyword evidence="15" id="KW-1185">Reference proteome</keyword>
<evidence type="ECO:0000256" key="7">
    <source>
        <dbReference type="ARBA" id="ARBA00023065"/>
    </source>
</evidence>
<feature type="transmembrane region" description="Helical" evidence="11">
    <location>
        <begin position="387"/>
        <end position="405"/>
    </location>
</feature>
<evidence type="ECO:0000256" key="6">
    <source>
        <dbReference type="ARBA" id="ARBA00023053"/>
    </source>
</evidence>
<evidence type="ECO:0000256" key="10">
    <source>
        <dbReference type="ARBA" id="ARBA00025753"/>
    </source>
</evidence>
<dbReference type="InterPro" id="IPR045016">
    <property type="entry name" value="NhaD-like"/>
</dbReference>
<feature type="transmembrane region" description="Helical" evidence="11">
    <location>
        <begin position="132"/>
        <end position="150"/>
    </location>
</feature>
<feature type="transmembrane region" description="Helical" evidence="11">
    <location>
        <begin position="36"/>
        <end position="55"/>
    </location>
</feature>
<feature type="transmembrane region" description="Helical" evidence="11">
    <location>
        <begin position="67"/>
        <end position="83"/>
    </location>
</feature>
<evidence type="ECO:0000259" key="13">
    <source>
        <dbReference type="Pfam" id="PF03600"/>
    </source>
</evidence>
<dbReference type="Pfam" id="PF03600">
    <property type="entry name" value="CitMHS"/>
    <property type="match status" value="1"/>
</dbReference>
<comment type="similarity">
    <text evidence="10">Belongs to the NhaD Na(+)/H(+) (TC 2.A.62) antiporter family.</text>
</comment>
<feature type="transmembrane region" description="Helical" evidence="11">
    <location>
        <begin position="222"/>
        <end position="243"/>
    </location>
</feature>
<keyword evidence="5 11" id="KW-1133">Transmembrane helix</keyword>
<keyword evidence="12" id="KW-0732">Signal</keyword>
<dbReference type="PANTHER" id="PTHR43269:SF2">
    <property type="entry name" value="SODIUM_PROTON ANTIPORTER 1-RELATED"/>
    <property type="match status" value="1"/>
</dbReference>
<evidence type="ECO:0000256" key="5">
    <source>
        <dbReference type="ARBA" id="ARBA00022989"/>
    </source>
</evidence>
<keyword evidence="2" id="KW-0813">Transport</keyword>
<feature type="signal peptide" evidence="12">
    <location>
        <begin position="1"/>
        <end position="20"/>
    </location>
</feature>
<evidence type="ECO:0000256" key="1">
    <source>
        <dbReference type="ARBA" id="ARBA00004141"/>
    </source>
</evidence>
<keyword evidence="7" id="KW-0406">Ion transport</keyword>
<feature type="transmembrane region" description="Helical" evidence="11">
    <location>
        <begin position="181"/>
        <end position="202"/>
    </location>
</feature>
<evidence type="ECO:0000256" key="2">
    <source>
        <dbReference type="ARBA" id="ARBA00022448"/>
    </source>
</evidence>
<dbReference type="PANTHER" id="PTHR43269">
    <property type="entry name" value="SODIUM/PROTON ANTIPORTER 1-RELATED"/>
    <property type="match status" value="1"/>
</dbReference>
<dbReference type="InterPro" id="IPR004680">
    <property type="entry name" value="Cit_transptr-like_dom"/>
</dbReference>
<evidence type="ECO:0000256" key="4">
    <source>
        <dbReference type="ARBA" id="ARBA00022692"/>
    </source>
</evidence>
<gene>
    <name evidence="14" type="ORF">CDV26_00330</name>
</gene>
<evidence type="ECO:0000256" key="12">
    <source>
        <dbReference type="SAM" id="SignalP"/>
    </source>
</evidence>
<feature type="chain" id="PRO_5045279449" evidence="12">
    <location>
        <begin position="21"/>
        <end position="483"/>
    </location>
</feature>
<evidence type="ECO:0000313" key="14">
    <source>
        <dbReference type="EMBL" id="ASG67036.1"/>
    </source>
</evidence>
<accession>A0ABM6LWL5</accession>
<feature type="domain" description="Citrate transporter-like" evidence="13">
    <location>
        <begin position="51"/>
        <end position="424"/>
    </location>
</feature>
<evidence type="ECO:0000256" key="11">
    <source>
        <dbReference type="SAM" id="Phobius"/>
    </source>
</evidence>
<keyword evidence="8 11" id="KW-0472">Membrane</keyword>